<feature type="non-terminal residue" evidence="1">
    <location>
        <position position="1"/>
    </location>
</feature>
<name>A0AAW5JS43_9FIRM</name>
<accession>A0AAW5JS43</accession>
<protein>
    <submittedName>
        <fullName evidence="1">Uncharacterized protein</fullName>
    </submittedName>
</protein>
<dbReference type="Proteomes" id="UP001204562">
    <property type="component" value="Unassembled WGS sequence"/>
</dbReference>
<evidence type="ECO:0000313" key="1">
    <source>
        <dbReference type="EMBL" id="MCQ4771750.1"/>
    </source>
</evidence>
<dbReference type="AlphaFoldDB" id="A0AAW5JS43"/>
<organism evidence="1 2">
    <name type="scientific">Intestinimonas massiliensis</name>
    <name type="common">ex Afouda et al. 2020</name>
    <dbReference type="NCBI Taxonomy" id="1673721"/>
    <lineage>
        <taxon>Bacteria</taxon>
        <taxon>Bacillati</taxon>
        <taxon>Bacillota</taxon>
        <taxon>Clostridia</taxon>
        <taxon>Eubacteriales</taxon>
        <taxon>Intestinimonas</taxon>
    </lineage>
</organism>
<dbReference type="RefSeq" id="WP_256304822.1">
    <property type="nucleotide sequence ID" value="NZ_JANFYS010000048.1"/>
</dbReference>
<comment type="caution">
    <text evidence="1">The sequence shown here is derived from an EMBL/GenBank/DDBJ whole genome shotgun (WGS) entry which is preliminary data.</text>
</comment>
<gene>
    <name evidence="1" type="ORF">NE579_15010</name>
</gene>
<reference evidence="1" key="1">
    <citation type="submission" date="2022-06" db="EMBL/GenBank/DDBJ databases">
        <title>Isolation of gut microbiota from human fecal samples.</title>
        <authorList>
            <person name="Pamer E.G."/>
            <person name="Barat B."/>
            <person name="Waligurski E."/>
            <person name="Medina S."/>
            <person name="Paddock L."/>
            <person name="Mostad J."/>
        </authorList>
    </citation>
    <scope>NUCLEOTIDE SEQUENCE</scope>
    <source>
        <strain evidence="1">DFI.9.91</strain>
    </source>
</reference>
<evidence type="ECO:0000313" key="2">
    <source>
        <dbReference type="Proteomes" id="UP001204562"/>
    </source>
</evidence>
<dbReference type="EMBL" id="JANFYS010000048">
    <property type="protein sequence ID" value="MCQ4771750.1"/>
    <property type="molecule type" value="Genomic_DNA"/>
</dbReference>
<proteinExistence type="predicted"/>
<sequence length="59" mass="6450">VGLQKIHEHEASGGGSGRRLYCRLTSFSRGLQINLRINLDGTVGRRTTSKGKGKKQVNL</sequence>